<dbReference type="EC" id="3.4.16.4" evidence="16"/>
<name>A0ABV9Q5F3_9BACL</name>
<evidence type="ECO:0000259" key="15">
    <source>
        <dbReference type="Pfam" id="PF03717"/>
    </source>
</evidence>
<feature type="domain" description="Penicillin-binding protein transpeptidase" evidence="14">
    <location>
        <begin position="273"/>
        <end position="605"/>
    </location>
</feature>
<dbReference type="InterPro" id="IPR005311">
    <property type="entry name" value="PBP_dimer"/>
</dbReference>
<organism evidence="16 17">
    <name type="scientific">Effusibacillus consociatus</name>
    <dbReference type="NCBI Taxonomy" id="1117041"/>
    <lineage>
        <taxon>Bacteria</taxon>
        <taxon>Bacillati</taxon>
        <taxon>Bacillota</taxon>
        <taxon>Bacilli</taxon>
        <taxon>Bacillales</taxon>
        <taxon>Alicyclobacillaceae</taxon>
        <taxon>Effusibacillus</taxon>
    </lineage>
</organism>
<dbReference type="InterPro" id="IPR050515">
    <property type="entry name" value="Beta-lactam/transpept"/>
</dbReference>
<evidence type="ECO:0000256" key="6">
    <source>
        <dbReference type="ARBA" id="ARBA00022670"/>
    </source>
</evidence>
<keyword evidence="13" id="KW-0961">Cell wall biogenesis/degradation</keyword>
<dbReference type="Gene3D" id="3.40.710.10">
    <property type="entry name" value="DD-peptidase/beta-lactamase superfamily"/>
    <property type="match status" value="1"/>
</dbReference>
<evidence type="ECO:0000256" key="4">
    <source>
        <dbReference type="ARBA" id="ARBA00022475"/>
    </source>
</evidence>
<keyword evidence="9" id="KW-0133">Cell shape</keyword>
<evidence type="ECO:0000313" key="16">
    <source>
        <dbReference type="EMBL" id="MFC4767907.1"/>
    </source>
</evidence>
<dbReference type="GO" id="GO:0009002">
    <property type="term" value="F:serine-type D-Ala-D-Ala carboxypeptidase activity"/>
    <property type="evidence" value="ECO:0007669"/>
    <property type="project" value="UniProtKB-EC"/>
</dbReference>
<keyword evidence="7" id="KW-0812">Transmembrane</keyword>
<dbReference type="InterPro" id="IPR036138">
    <property type="entry name" value="PBP_dimer_sf"/>
</dbReference>
<evidence type="ECO:0000256" key="1">
    <source>
        <dbReference type="ARBA" id="ARBA00004167"/>
    </source>
</evidence>
<evidence type="ECO:0000259" key="14">
    <source>
        <dbReference type="Pfam" id="PF00905"/>
    </source>
</evidence>
<dbReference type="InterPro" id="IPR012338">
    <property type="entry name" value="Beta-lactam/transpept-like"/>
</dbReference>
<keyword evidence="5" id="KW-0997">Cell inner membrane</keyword>
<comment type="caution">
    <text evidence="16">The sequence shown here is derived from an EMBL/GenBank/DDBJ whole genome shotgun (WGS) entry which is preliminary data.</text>
</comment>
<dbReference type="SUPFAM" id="SSF56519">
    <property type="entry name" value="Penicillin binding protein dimerisation domain"/>
    <property type="match status" value="1"/>
</dbReference>
<keyword evidence="4" id="KW-1003">Cell membrane</keyword>
<keyword evidence="12" id="KW-0472">Membrane</keyword>
<dbReference type="SUPFAM" id="SSF56601">
    <property type="entry name" value="beta-lactamase/transpeptidase-like"/>
    <property type="match status" value="1"/>
</dbReference>
<accession>A0ABV9Q5F3</accession>
<keyword evidence="17" id="KW-1185">Reference proteome</keyword>
<dbReference type="EMBL" id="JBHSHC010000093">
    <property type="protein sequence ID" value="MFC4767907.1"/>
    <property type="molecule type" value="Genomic_DNA"/>
</dbReference>
<dbReference type="NCBIfam" id="TIGR03423">
    <property type="entry name" value="pbp2_mrdA"/>
    <property type="match status" value="1"/>
</dbReference>
<dbReference type="Pfam" id="PF03717">
    <property type="entry name" value="PBP_dimer"/>
    <property type="match status" value="1"/>
</dbReference>
<dbReference type="RefSeq" id="WP_380025896.1">
    <property type="nucleotide sequence ID" value="NZ_JBHSHC010000093.1"/>
</dbReference>
<keyword evidence="6" id="KW-0645">Protease</keyword>
<evidence type="ECO:0000256" key="10">
    <source>
        <dbReference type="ARBA" id="ARBA00022984"/>
    </source>
</evidence>
<keyword evidence="11" id="KW-1133">Transmembrane helix</keyword>
<evidence type="ECO:0000313" key="17">
    <source>
        <dbReference type="Proteomes" id="UP001596002"/>
    </source>
</evidence>
<feature type="domain" description="Penicillin-binding protein dimerisation" evidence="15">
    <location>
        <begin position="52"/>
        <end position="215"/>
    </location>
</feature>
<dbReference type="Gene3D" id="3.90.1310.10">
    <property type="entry name" value="Penicillin-binding protein 2a (Domain 2)"/>
    <property type="match status" value="1"/>
</dbReference>
<gene>
    <name evidence="16" type="primary">mrdA</name>
    <name evidence="16" type="ORF">ACFO8Q_11140</name>
</gene>
<dbReference type="InterPro" id="IPR017790">
    <property type="entry name" value="Penicillin-binding_protein_2"/>
</dbReference>
<dbReference type="PANTHER" id="PTHR30627:SF2">
    <property type="entry name" value="PEPTIDOGLYCAN D,D-TRANSPEPTIDASE MRDA"/>
    <property type="match status" value="1"/>
</dbReference>
<reference evidence="17" key="1">
    <citation type="journal article" date="2019" name="Int. J. Syst. Evol. Microbiol.">
        <title>The Global Catalogue of Microorganisms (GCM) 10K type strain sequencing project: providing services to taxonomists for standard genome sequencing and annotation.</title>
        <authorList>
            <consortium name="The Broad Institute Genomics Platform"/>
            <consortium name="The Broad Institute Genome Sequencing Center for Infectious Disease"/>
            <person name="Wu L."/>
            <person name="Ma J."/>
        </authorList>
    </citation>
    <scope>NUCLEOTIDE SEQUENCE [LARGE SCALE GENOMIC DNA]</scope>
    <source>
        <strain evidence="17">WYCCWR 12678</strain>
    </source>
</reference>
<evidence type="ECO:0000256" key="11">
    <source>
        <dbReference type="ARBA" id="ARBA00022989"/>
    </source>
</evidence>
<evidence type="ECO:0000256" key="7">
    <source>
        <dbReference type="ARBA" id="ARBA00022692"/>
    </source>
</evidence>
<keyword evidence="16" id="KW-0121">Carboxypeptidase</keyword>
<keyword evidence="10" id="KW-0573">Peptidoglycan synthesis</keyword>
<evidence type="ECO:0000256" key="13">
    <source>
        <dbReference type="ARBA" id="ARBA00023316"/>
    </source>
</evidence>
<proteinExistence type="inferred from homology"/>
<dbReference type="Proteomes" id="UP001596002">
    <property type="component" value="Unassembled WGS sequence"/>
</dbReference>
<dbReference type="PANTHER" id="PTHR30627">
    <property type="entry name" value="PEPTIDOGLYCAN D,D-TRANSPEPTIDASE"/>
    <property type="match status" value="1"/>
</dbReference>
<evidence type="ECO:0000256" key="2">
    <source>
        <dbReference type="ARBA" id="ARBA00004236"/>
    </source>
</evidence>
<evidence type="ECO:0000256" key="5">
    <source>
        <dbReference type="ARBA" id="ARBA00022519"/>
    </source>
</evidence>
<comment type="similarity">
    <text evidence="3">Belongs to the transpeptidase family.</text>
</comment>
<evidence type="ECO:0000256" key="12">
    <source>
        <dbReference type="ARBA" id="ARBA00023136"/>
    </source>
</evidence>
<dbReference type="Pfam" id="PF00905">
    <property type="entry name" value="Transpeptidase"/>
    <property type="match status" value="1"/>
</dbReference>
<evidence type="ECO:0000256" key="9">
    <source>
        <dbReference type="ARBA" id="ARBA00022960"/>
    </source>
</evidence>
<keyword evidence="8 16" id="KW-0378">Hydrolase</keyword>
<evidence type="ECO:0000256" key="3">
    <source>
        <dbReference type="ARBA" id="ARBA00007171"/>
    </source>
</evidence>
<evidence type="ECO:0000256" key="8">
    <source>
        <dbReference type="ARBA" id="ARBA00022801"/>
    </source>
</evidence>
<sequence>MDRTRSIRWFWIKVVVVVAFFALLLRLFTMQITNGEVYRAKIENERIDRFVIAAPRGQIMDRNGTLLAGSKKVFNLVYLPLEGRDAASTTANRLAPVLHKDPNELLTAMDVGDRPKLPWSQPRRIFSNADEKQLSFVREHPDALPGIHIVVESKREYPQGHRASHVIGYLNSIPAEEWMKYQEQGYPLDAQIGVYGIEKRYERYLRGRDGALVIQSGMDASGKFSVSEVPSVPGHNLTLNMEARLQAAAEQALQEQIRAINSDPKKRKVSHASAVAVNPNTGEVLAMASCPGFNPNIWVGGISPENYRAFQPAQQNWALQVPVAPGSTVKPLTFLLAFEKGLVTPRQYIHDPGRLQVGWETNGNPHYFYCWDRAGHGDVDARKALAVSCNVYMYQLSLWLGKYSHSVDAARWLKTDLPAAIENFRNYHSQFGLGVSTGIDLPEEVKGRLYATGQLADLPFTAIGQNQFYTAMQLAQYVSVLANGGKRMEPHVVKEITSHDGKLVSSINPKILNEVPIHPEALKVVRDGMRDAIAKPYGTAHQTFKGASYTAAGKTGTAETGQGEDNALFIGYAPAENPQIAVAVVVPGGGHGSDSSGPIARKILDVYFQEGNRP</sequence>
<dbReference type="InterPro" id="IPR001460">
    <property type="entry name" value="PCN-bd_Tpept"/>
</dbReference>
<comment type="subcellular location">
    <subcellularLocation>
        <location evidence="2">Cell membrane</location>
    </subcellularLocation>
    <subcellularLocation>
        <location evidence="1">Membrane</location>
        <topology evidence="1">Single-pass membrane protein</topology>
    </subcellularLocation>
</comment>
<protein>
    <submittedName>
        <fullName evidence="16">Penicillin-binding protein 2</fullName>
        <ecNumber evidence="16">3.4.16.4</ecNumber>
    </submittedName>
</protein>